<keyword evidence="2" id="KW-0378">Hydrolase</keyword>
<protein>
    <submittedName>
        <fullName evidence="2">Hydrolase</fullName>
    </submittedName>
</protein>
<name>A0ABM7WZ47_9BACT</name>
<keyword evidence="3" id="KW-1185">Reference proteome</keyword>
<dbReference type="InterPro" id="IPR050993">
    <property type="entry name" value="Isochorismatase_domain"/>
</dbReference>
<dbReference type="RefSeq" id="WP_248353290.1">
    <property type="nucleotide sequence ID" value="NZ_AP025591.1"/>
</dbReference>
<dbReference type="PANTHER" id="PTHR14119:SF3">
    <property type="entry name" value="ISOCHORISMATASE DOMAIN-CONTAINING PROTEIN 2"/>
    <property type="match status" value="1"/>
</dbReference>
<gene>
    <name evidence="2" type="ORF">AMOR_38000</name>
</gene>
<reference evidence="3" key="1">
    <citation type="journal article" date="2022" name="Int. J. Syst. Evol. Microbiol.">
        <title>Anaeromyxobacter oryzae sp. nov., Anaeromyxobacter diazotrophicus sp. nov. and Anaeromyxobacter paludicola sp. nov., isolated from paddy soils.</title>
        <authorList>
            <person name="Itoh H."/>
            <person name="Xu Z."/>
            <person name="Mise K."/>
            <person name="Masuda Y."/>
            <person name="Ushijima N."/>
            <person name="Hayakawa C."/>
            <person name="Shiratori Y."/>
            <person name="Senoo K."/>
        </authorList>
    </citation>
    <scope>NUCLEOTIDE SEQUENCE [LARGE SCALE GENOMIC DNA]</scope>
    <source>
        <strain evidence="3">Red232</strain>
    </source>
</reference>
<dbReference type="PANTHER" id="PTHR14119">
    <property type="entry name" value="HYDROLASE"/>
    <property type="match status" value="1"/>
</dbReference>
<dbReference type="InterPro" id="IPR000868">
    <property type="entry name" value="Isochorismatase-like_dom"/>
</dbReference>
<organism evidence="2 3">
    <name type="scientific">Anaeromyxobacter oryzae</name>
    <dbReference type="NCBI Taxonomy" id="2918170"/>
    <lineage>
        <taxon>Bacteria</taxon>
        <taxon>Pseudomonadati</taxon>
        <taxon>Myxococcota</taxon>
        <taxon>Myxococcia</taxon>
        <taxon>Myxococcales</taxon>
        <taxon>Cystobacterineae</taxon>
        <taxon>Anaeromyxobacteraceae</taxon>
        <taxon>Anaeromyxobacter</taxon>
    </lineage>
</organism>
<proteinExistence type="predicted"/>
<accession>A0ABM7WZ47</accession>
<dbReference type="Gene3D" id="3.40.50.850">
    <property type="entry name" value="Isochorismatase-like"/>
    <property type="match status" value="1"/>
</dbReference>
<evidence type="ECO:0000313" key="2">
    <source>
        <dbReference type="EMBL" id="BDG04804.1"/>
    </source>
</evidence>
<dbReference type="CDD" id="cd01012">
    <property type="entry name" value="YcaC_related"/>
    <property type="match status" value="1"/>
</dbReference>
<dbReference type="EMBL" id="AP025591">
    <property type="protein sequence ID" value="BDG04804.1"/>
    <property type="molecule type" value="Genomic_DNA"/>
</dbReference>
<sequence>MTPKVKLDRSRAAILIVDVQDRLTPTMPPEALARVLKYGKALIGAGKELGLPVLATEQYPKGLGHTVPELRDALTAAPLEKVHFSCGADPAFAAALETTGRRQVVIAGMETHVCVFQTARDLVAMGYEVHVCADAVSSRTEEHRRTGLELCREAGAIITTAETAIFDLLHQAATPEFKKVAPLIK</sequence>
<dbReference type="InterPro" id="IPR036380">
    <property type="entry name" value="Isochorismatase-like_sf"/>
</dbReference>
<dbReference type="GO" id="GO:0016787">
    <property type="term" value="F:hydrolase activity"/>
    <property type="evidence" value="ECO:0007669"/>
    <property type="project" value="UniProtKB-KW"/>
</dbReference>
<dbReference type="Pfam" id="PF00857">
    <property type="entry name" value="Isochorismatase"/>
    <property type="match status" value="1"/>
</dbReference>
<dbReference type="Proteomes" id="UP001162891">
    <property type="component" value="Chromosome"/>
</dbReference>
<evidence type="ECO:0000259" key="1">
    <source>
        <dbReference type="Pfam" id="PF00857"/>
    </source>
</evidence>
<feature type="domain" description="Isochorismatase-like" evidence="1">
    <location>
        <begin position="13"/>
        <end position="162"/>
    </location>
</feature>
<evidence type="ECO:0000313" key="3">
    <source>
        <dbReference type="Proteomes" id="UP001162891"/>
    </source>
</evidence>
<dbReference type="SUPFAM" id="SSF52499">
    <property type="entry name" value="Isochorismatase-like hydrolases"/>
    <property type="match status" value="1"/>
</dbReference>